<evidence type="ECO:0000313" key="3">
    <source>
        <dbReference type="Proteomes" id="UP000034207"/>
    </source>
</evidence>
<dbReference type="STRING" id="1618345.UT18_C0013G0022"/>
<dbReference type="EMBL" id="LBVV01000013">
    <property type="protein sequence ID" value="KKQ93975.1"/>
    <property type="molecule type" value="Genomic_DNA"/>
</dbReference>
<gene>
    <name evidence="2" type="ORF">UT18_C0013G0022</name>
</gene>
<dbReference type="CDD" id="cd02150">
    <property type="entry name" value="nitroreductase"/>
    <property type="match status" value="1"/>
</dbReference>
<protein>
    <submittedName>
        <fullName evidence="2">Nitroreductase</fullName>
    </submittedName>
</protein>
<feature type="domain" description="Nitroreductase" evidence="1">
    <location>
        <begin position="84"/>
        <end position="147"/>
    </location>
</feature>
<accession>A0A0G0M0Y4</accession>
<reference evidence="2 3" key="1">
    <citation type="journal article" date="2015" name="Nature">
        <title>rRNA introns, odd ribosomes, and small enigmatic genomes across a large radiation of phyla.</title>
        <authorList>
            <person name="Brown C.T."/>
            <person name="Hug L.A."/>
            <person name="Thomas B.C."/>
            <person name="Sharon I."/>
            <person name="Castelle C.J."/>
            <person name="Singh A."/>
            <person name="Wilkins M.J."/>
            <person name="Williams K.H."/>
            <person name="Banfield J.F."/>
        </authorList>
    </citation>
    <scope>NUCLEOTIDE SEQUENCE [LARGE SCALE GENOMIC DNA]</scope>
</reference>
<dbReference type="SUPFAM" id="SSF55469">
    <property type="entry name" value="FMN-dependent nitroreductase-like"/>
    <property type="match status" value="1"/>
</dbReference>
<dbReference type="Pfam" id="PF00881">
    <property type="entry name" value="Nitroreductase"/>
    <property type="match status" value="2"/>
</dbReference>
<dbReference type="Gene3D" id="3.40.109.10">
    <property type="entry name" value="NADH Oxidase"/>
    <property type="match status" value="1"/>
</dbReference>
<dbReference type="InterPro" id="IPR029479">
    <property type="entry name" value="Nitroreductase"/>
</dbReference>
<dbReference type="PANTHER" id="PTHR23026:SF123">
    <property type="entry name" value="NAD(P)H NITROREDUCTASE RV3131-RELATED"/>
    <property type="match status" value="1"/>
</dbReference>
<dbReference type="PATRIC" id="fig|1618345.3.peg.807"/>
<comment type="caution">
    <text evidence="2">The sequence shown here is derived from an EMBL/GenBank/DDBJ whole genome shotgun (WGS) entry which is preliminary data.</text>
</comment>
<dbReference type="AlphaFoldDB" id="A0A0G0M0Y4"/>
<dbReference type="InterPro" id="IPR050627">
    <property type="entry name" value="Nitroreductase/BluB"/>
</dbReference>
<proteinExistence type="predicted"/>
<evidence type="ECO:0000313" key="2">
    <source>
        <dbReference type="EMBL" id="KKQ93975.1"/>
    </source>
</evidence>
<dbReference type="PANTHER" id="PTHR23026">
    <property type="entry name" value="NADPH NITROREDUCTASE"/>
    <property type="match status" value="1"/>
</dbReference>
<dbReference type="InterPro" id="IPR000415">
    <property type="entry name" value="Nitroreductase-like"/>
</dbReference>
<feature type="domain" description="Nitroreductase" evidence="1">
    <location>
        <begin position="8"/>
        <end position="79"/>
    </location>
</feature>
<organism evidence="2 3">
    <name type="scientific">candidate division CPR2 bacterium GW2011_GWC2_39_10</name>
    <dbReference type="NCBI Taxonomy" id="1618345"/>
    <lineage>
        <taxon>Bacteria</taxon>
        <taxon>Bacteria division CPR2</taxon>
    </lineage>
</organism>
<dbReference type="GO" id="GO:0016491">
    <property type="term" value="F:oxidoreductase activity"/>
    <property type="evidence" value="ECO:0007669"/>
    <property type="project" value="InterPro"/>
</dbReference>
<name>A0A0G0M0Y4_UNCC2</name>
<dbReference type="Proteomes" id="UP000034207">
    <property type="component" value="Unassembled WGS sequence"/>
</dbReference>
<evidence type="ECO:0000259" key="1">
    <source>
        <dbReference type="Pfam" id="PF00881"/>
    </source>
</evidence>
<sequence>MNETIKNILNRKSINIFQDKPIAKEDLDLLLKAAMAAPTGSDLRPWRFIVVTDKKMLIKISEALKSTEKIKGNSAAILICGDSSKSERFWTFDCSLAAENIMIAAQSIGIGSHWISIRPNKERTDNIKEIFNFPDSIKPLCAIALGYSDQDTVPKDKFDYANVHWEKW</sequence>